<sequence>MDFETQPVPNFSGFQRGLSSPCVHSSVHTKAQAAQPGTHDTEPAGNKKGEPWPWLERKSTQPSPAYHRTREKGHTKAEKSNLSKSV</sequence>
<evidence type="ECO:0000313" key="2">
    <source>
        <dbReference type="EMBL" id="KAK7480830.1"/>
    </source>
</evidence>
<gene>
    <name evidence="2" type="ORF">BaRGS_00027916</name>
</gene>
<name>A0ABD0K0E3_9CAEN</name>
<evidence type="ECO:0000256" key="1">
    <source>
        <dbReference type="SAM" id="MobiDB-lite"/>
    </source>
</evidence>
<organism evidence="2 3">
    <name type="scientific">Batillaria attramentaria</name>
    <dbReference type="NCBI Taxonomy" id="370345"/>
    <lineage>
        <taxon>Eukaryota</taxon>
        <taxon>Metazoa</taxon>
        <taxon>Spiralia</taxon>
        <taxon>Lophotrochozoa</taxon>
        <taxon>Mollusca</taxon>
        <taxon>Gastropoda</taxon>
        <taxon>Caenogastropoda</taxon>
        <taxon>Sorbeoconcha</taxon>
        <taxon>Cerithioidea</taxon>
        <taxon>Batillariidae</taxon>
        <taxon>Batillaria</taxon>
    </lineage>
</organism>
<reference evidence="2 3" key="1">
    <citation type="journal article" date="2023" name="Sci. Data">
        <title>Genome assembly of the Korean intertidal mud-creeper Batillaria attramentaria.</title>
        <authorList>
            <person name="Patra A.K."/>
            <person name="Ho P.T."/>
            <person name="Jun S."/>
            <person name="Lee S.J."/>
            <person name="Kim Y."/>
            <person name="Won Y.J."/>
        </authorList>
    </citation>
    <scope>NUCLEOTIDE SEQUENCE [LARGE SCALE GENOMIC DNA]</scope>
    <source>
        <strain evidence="2">Wonlab-2016</strain>
    </source>
</reference>
<dbReference type="Proteomes" id="UP001519460">
    <property type="component" value="Unassembled WGS sequence"/>
</dbReference>
<keyword evidence="3" id="KW-1185">Reference proteome</keyword>
<accession>A0ABD0K0E3</accession>
<protein>
    <submittedName>
        <fullName evidence="2">Uncharacterized protein</fullName>
    </submittedName>
</protein>
<feature type="compositionally biased region" description="Basic and acidic residues" evidence="1">
    <location>
        <begin position="72"/>
        <end position="86"/>
    </location>
</feature>
<dbReference type="AlphaFoldDB" id="A0ABD0K0E3"/>
<comment type="caution">
    <text evidence="2">The sequence shown here is derived from an EMBL/GenBank/DDBJ whole genome shotgun (WGS) entry which is preliminary data.</text>
</comment>
<proteinExistence type="predicted"/>
<evidence type="ECO:0000313" key="3">
    <source>
        <dbReference type="Proteomes" id="UP001519460"/>
    </source>
</evidence>
<dbReference type="EMBL" id="JACVVK020000273">
    <property type="protein sequence ID" value="KAK7480830.1"/>
    <property type="molecule type" value="Genomic_DNA"/>
</dbReference>
<feature type="compositionally biased region" description="Basic and acidic residues" evidence="1">
    <location>
        <begin position="39"/>
        <end position="59"/>
    </location>
</feature>
<feature type="region of interest" description="Disordered" evidence="1">
    <location>
        <begin position="1"/>
        <end position="86"/>
    </location>
</feature>